<sequence>MLFFEFLERQNSFSIIKEEKDTSNIKKIKKLILMITYRSSYDKIADGVFKIGKRGVL</sequence>
<protein>
    <submittedName>
        <fullName evidence="1">Uncharacterized protein</fullName>
    </submittedName>
</protein>
<dbReference type="EMBL" id="AGDW01000016">
    <property type="protein sequence ID" value="EMB29753.1"/>
    <property type="molecule type" value="Genomic_DNA"/>
</dbReference>
<accession>M2C7Z0</accession>
<comment type="caution">
    <text evidence="1">The sequence shown here is derived from an EMBL/GenBank/DDBJ whole genome shotgun (WGS) entry which is preliminary data.</text>
</comment>
<dbReference type="Proteomes" id="UP000011708">
    <property type="component" value="Chromosome"/>
</dbReference>
<gene>
    <name evidence="1" type="ORF">HMPREF9725_01618</name>
</gene>
<proteinExistence type="predicted"/>
<dbReference type="HOGENOM" id="CLU_211699_0_0_12"/>
<dbReference type="AlphaFoldDB" id="M2C7Z0"/>
<name>M2C7Z0_TREDN</name>
<evidence type="ECO:0000313" key="1">
    <source>
        <dbReference type="EMBL" id="EMB29753.1"/>
    </source>
</evidence>
<dbReference type="PATRIC" id="fig|999431.4.peg.1665"/>
<organism evidence="1">
    <name type="scientific">Treponema denticola H1-T</name>
    <dbReference type="NCBI Taxonomy" id="999431"/>
    <lineage>
        <taxon>Bacteria</taxon>
        <taxon>Pseudomonadati</taxon>
        <taxon>Spirochaetota</taxon>
        <taxon>Spirochaetia</taxon>
        <taxon>Spirochaetales</taxon>
        <taxon>Treponemataceae</taxon>
        <taxon>Treponema</taxon>
    </lineage>
</organism>
<reference evidence="1" key="1">
    <citation type="submission" date="2012-01" db="EMBL/GenBank/DDBJ databases">
        <title>The Genome Sequence of Treponema denticola H1-T.</title>
        <authorList>
            <consortium name="The Broad Institute Genome Sequencing Platform"/>
            <person name="Earl A."/>
            <person name="Ward D."/>
            <person name="Feldgarden M."/>
            <person name="Gevers D."/>
            <person name="Blanton J.M."/>
            <person name="Fenno C.J."/>
            <person name="Baranova O.V."/>
            <person name="Mathney J."/>
            <person name="Dewhirst F.E."/>
            <person name="Izard J."/>
            <person name="Young S.K."/>
            <person name="Zeng Q."/>
            <person name="Gargeya S."/>
            <person name="Fitzgerald M."/>
            <person name="Haas B."/>
            <person name="Abouelleil A."/>
            <person name="Alvarado L."/>
            <person name="Arachchi H.M."/>
            <person name="Berlin A."/>
            <person name="Chapman S.B."/>
            <person name="Gearin G."/>
            <person name="Goldberg J."/>
            <person name="Griggs A."/>
            <person name="Gujja S."/>
            <person name="Hansen M."/>
            <person name="Heiman D."/>
            <person name="Howarth C."/>
            <person name="Larimer J."/>
            <person name="Lui A."/>
            <person name="MacDonald P.J.P."/>
            <person name="McCowen C."/>
            <person name="Montmayeur A."/>
            <person name="Murphy C."/>
            <person name="Neiman D."/>
            <person name="Pearson M."/>
            <person name="Priest M."/>
            <person name="Roberts A."/>
            <person name="Saif S."/>
            <person name="Shea T."/>
            <person name="Sisk P."/>
            <person name="Stolte C."/>
            <person name="Sykes S."/>
            <person name="Wortman J."/>
            <person name="Nusbaum C."/>
            <person name="Birren B."/>
        </authorList>
    </citation>
    <scope>NUCLEOTIDE SEQUENCE [LARGE SCALE GENOMIC DNA]</scope>
    <source>
        <strain evidence="1">H1-T</strain>
    </source>
</reference>